<comment type="caution">
    <text evidence="1">The sequence shown here is derived from an EMBL/GenBank/DDBJ whole genome shotgun (WGS) entry which is preliminary data.</text>
</comment>
<keyword evidence="2" id="KW-1185">Reference proteome</keyword>
<gene>
    <name evidence="1" type="ORF">BDA99DRAFT_491488</name>
</gene>
<evidence type="ECO:0000313" key="1">
    <source>
        <dbReference type="EMBL" id="KAI9278226.1"/>
    </source>
</evidence>
<proteinExistence type="predicted"/>
<reference evidence="1" key="1">
    <citation type="journal article" date="2022" name="IScience">
        <title>Evolution of zygomycete secretomes and the origins of terrestrial fungal ecologies.</title>
        <authorList>
            <person name="Chang Y."/>
            <person name="Wang Y."/>
            <person name="Mondo S."/>
            <person name="Ahrendt S."/>
            <person name="Andreopoulos W."/>
            <person name="Barry K."/>
            <person name="Beard J."/>
            <person name="Benny G.L."/>
            <person name="Blankenship S."/>
            <person name="Bonito G."/>
            <person name="Cuomo C."/>
            <person name="Desiro A."/>
            <person name="Gervers K.A."/>
            <person name="Hundley H."/>
            <person name="Kuo A."/>
            <person name="LaButti K."/>
            <person name="Lang B.F."/>
            <person name="Lipzen A."/>
            <person name="O'Donnell K."/>
            <person name="Pangilinan J."/>
            <person name="Reynolds N."/>
            <person name="Sandor L."/>
            <person name="Smith M.E."/>
            <person name="Tsang A."/>
            <person name="Grigoriev I.V."/>
            <person name="Stajich J.E."/>
            <person name="Spatafora J.W."/>
        </authorList>
    </citation>
    <scope>NUCLEOTIDE SEQUENCE</scope>
    <source>
        <strain evidence="1">RSA 2281</strain>
    </source>
</reference>
<reference evidence="1" key="2">
    <citation type="submission" date="2023-02" db="EMBL/GenBank/DDBJ databases">
        <authorList>
            <consortium name="DOE Joint Genome Institute"/>
            <person name="Mondo S.J."/>
            <person name="Chang Y."/>
            <person name="Wang Y."/>
            <person name="Ahrendt S."/>
            <person name="Andreopoulos W."/>
            <person name="Barry K."/>
            <person name="Beard J."/>
            <person name="Benny G.L."/>
            <person name="Blankenship S."/>
            <person name="Bonito G."/>
            <person name="Cuomo C."/>
            <person name="Desiro A."/>
            <person name="Gervers K.A."/>
            <person name="Hundley H."/>
            <person name="Kuo A."/>
            <person name="LaButti K."/>
            <person name="Lang B.F."/>
            <person name="Lipzen A."/>
            <person name="O'Donnell K."/>
            <person name="Pangilinan J."/>
            <person name="Reynolds N."/>
            <person name="Sandor L."/>
            <person name="Smith M.W."/>
            <person name="Tsang A."/>
            <person name="Grigoriev I.V."/>
            <person name="Stajich J.E."/>
            <person name="Spatafora J.W."/>
        </authorList>
    </citation>
    <scope>NUCLEOTIDE SEQUENCE</scope>
    <source>
        <strain evidence="1">RSA 2281</strain>
    </source>
</reference>
<dbReference type="EMBL" id="JAIXMP010000001">
    <property type="protein sequence ID" value="KAI9278226.1"/>
    <property type="molecule type" value="Genomic_DNA"/>
</dbReference>
<accession>A0AAD5KC36</accession>
<dbReference type="AlphaFoldDB" id="A0AAD5KC36"/>
<protein>
    <submittedName>
        <fullName evidence="1">Uncharacterized protein</fullName>
    </submittedName>
</protein>
<sequence length="57" mass="6892">MLFMVRVLVQKKETVAEFEFEFCLFHLVIVSVNLFLQLFHETKQHHHHSITIFHQPS</sequence>
<dbReference type="Proteomes" id="UP001209540">
    <property type="component" value="Unassembled WGS sequence"/>
</dbReference>
<evidence type="ECO:0000313" key="2">
    <source>
        <dbReference type="Proteomes" id="UP001209540"/>
    </source>
</evidence>
<organism evidence="1 2">
    <name type="scientific">Phascolomyces articulosus</name>
    <dbReference type="NCBI Taxonomy" id="60185"/>
    <lineage>
        <taxon>Eukaryota</taxon>
        <taxon>Fungi</taxon>
        <taxon>Fungi incertae sedis</taxon>
        <taxon>Mucoromycota</taxon>
        <taxon>Mucoromycotina</taxon>
        <taxon>Mucoromycetes</taxon>
        <taxon>Mucorales</taxon>
        <taxon>Lichtheimiaceae</taxon>
        <taxon>Phascolomyces</taxon>
    </lineage>
</organism>
<name>A0AAD5KC36_9FUNG</name>